<organism evidence="1 2">
    <name type="scientific">Mammaliicoccus vitulinus</name>
    <dbReference type="NCBI Taxonomy" id="71237"/>
    <lineage>
        <taxon>Bacteria</taxon>
        <taxon>Bacillati</taxon>
        <taxon>Bacillota</taxon>
        <taxon>Bacilli</taxon>
        <taxon>Bacillales</taxon>
        <taxon>Staphylococcaceae</taxon>
        <taxon>Mammaliicoccus</taxon>
    </lineage>
</organism>
<sequence>MKPTLISKLMEKQIHFTIESDTKGEGTITIPLSDIAEIEIIKNSDYKISMPSTRPFTPPTITTFQTEQEVIEFLFKED</sequence>
<evidence type="ECO:0000313" key="1">
    <source>
        <dbReference type="EMBL" id="QRO85142.1"/>
    </source>
</evidence>
<proteinExistence type="predicted"/>
<reference evidence="1 2" key="1">
    <citation type="submission" date="2021-02" db="EMBL/GenBank/DDBJ databases">
        <title>FDA dAtabase for Regulatory Grade micrObial Sequences (FDA-ARGOS): Supporting development and validation of Infectious Disease Dx tests.</title>
        <authorList>
            <person name="Sproer C."/>
            <person name="Gronow S."/>
            <person name="Severitt S."/>
            <person name="Schroder I."/>
            <person name="Tallon L."/>
            <person name="Sadzewicz L."/>
            <person name="Zhao X."/>
            <person name="Boylan J."/>
            <person name="Ott S."/>
            <person name="Bowen H."/>
            <person name="Vavikolanu K."/>
            <person name="Mehta A."/>
            <person name="Aluvathingal J."/>
            <person name="Nadendla S."/>
            <person name="Lowell S."/>
            <person name="Myers T."/>
            <person name="Yan Y."/>
            <person name="Sichtig H."/>
        </authorList>
    </citation>
    <scope>NUCLEOTIDE SEQUENCE [LARGE SCALE GENOMIC DNA]</scope>
    <source>
        <strain evidence="1 2">FDAARGOS_1207</strain>
    </source>
</reference>
<gene>
    <name evidence="1" type="ORF">I6J37_00085</name>
</gene>
<keyword evidence="2" id="KW-1185">Reference proteome</keyword>
<evidence type="ECO:0000313" key="2">
    <source>
        <dbReference type="Proteomes" id="UP000627155"/>
    </source>
</evidence>
<protein>
    <submittedName>
        <fullName evidence="1">Uncharacterized protein</fullName>
    </submittedName>
</protein>
<accession>A0ABX7HFV4</accession>
<dbReference type="EMBL" id="CP069486">
    <property type="protein sequence ID" value="QRO85142.1"/>
    <property type="molecule type" value="Genomic_DNA"/>
</dbReference>
<dbReference type="RefSeq" id="WP_103322252.1">
    <property type="nucleotide sequence ID" value="NZ_CP069486.1"/>
</dbReference>
<dbReference type="Proteomes" id="UP000627155">
    <property type="component" value="Chromosome"/>
</dbReference>
<name>A0ABX7HFV4_9STAP</name>